<dbReference type="GO" id="GO:0019887">
    <property type="term" value="F:protein kinase regulator activity"/>
    <property type="evidence" value="ECO:0007669"/>
    <property type="project" value="TreeGrafter"/>
</dbReference>
<dbReference type="GO" id="GO:0031588">
    <property type="term" value="C:nucleotide-activated protein kinase complex"/>
    <property type="evidence" value="ECO:0007669"/>
    <property type="project" value="TreeGrafter"/>
</dbReference>
<keyword evidence="9" id="KW-1185">Reference proteome</keyword>
<proteinExistence type="inferred from homology"/>
<dbReference type="GO" id="GO:0019901">
    <property type="term" value="F:protein kinase binding"/>
    <property type="evidence" value="ECO:0007669"/>
    <property type="project" value="TreeGrafter"/>
</dbReference>
<dbReference type="CDD" id="cd04641">
    <property type="entry name" value="CBS_euAMPK_gamma-like_repeat2"/>
    <property type="match status" value="1"/>
</dbReference>
<evidence type="ECO:0000313" key="8">
    <source>
        <dbReference type="EMBL" id="GAV07696.1"/>
    </source>
</evidence>
<dbReference type="InterPro" id="IPR000644">
    <property type="entry name" value="CBS_dom"/>
</dbReference>
<accession>A0A1D1W366</accession>
<protein>
    <recommendedName>
        <fullName evidence="7">CBS domain-containing protein</fullName>
    </recommendedName>
</protein>
<evidence type="ECO:0000259" key="7">
    <source>
        <dbReference type="PROSITE" id="PS51371"/>
    </source>
</evidence>
<evidence type="ECO:0000256" key="1">
    <source>
        <dbReference type="ARBA" id="ARBA00006750"/>
    </source>
</evidence>
<dbReference type="GO" id="GO:0016208">
    <property type="term" value="F:AMP binding"/>
    <property type="evidence" value="ECO:0007669"/>
    <property type="project" value="TreeGrafter"/>
</dbReference>
<dbReference type="Pfam" id="PF00571">
    <property type="entry name" value="CBS"/>
    <property type="match status" value="4"/>
</dbReference>
<dbReference type="EMBL" id="BDGG01000015">
    <property type="protein sequence ID" value="GAV07696.1"/>
    <property type="molecule type" value="Genomic_DNA"/>
</dbReference>
<dbReference type="AlphaFoldDB" id="A0A1D1W366"/>
<dbReference type="CDD" id="cd04618">
    <property type="entry name" value="CBS_euAMPK_gamma-like_repeat1"/>
    <property type="match status" value="1"/>
</dbReference>
<dbReference type="SUPFAM" id="SSF54631">
    <property type="entry name" value="CBS-domain pair"/>
    <property type="match status" value="2"/>
</dbReference>
<feature type="region of interest" description="Disordered" evidence="6">
    <location>
        <begin position="12"/>
        <end position="38"/>
    </location>
</feature>
<dbReference type="Gene3D" id="3.10.580.10">
    <property type="entry name" value="CBS-domain"/>
    <property type="match status" value="2"/>
</dbReference>
<evidence type="ECO:0000256" key="4">
    <source>
        <dbReference type="ARBA" id="ARBA00025878"/>
    </source>
</evidence>
<organism evidence="8 9">
    <name type="scientific">Ramazzottius varieornatus</name>
    <name type="common">Water bear</name>
    <name type="synonym">Tardigrade</name>
    <dbReference type="NCBI Taxonomy" id="947166"/>
    <lineage>
        <taxon>Eukaryota</taxon>
        <taxon>Metazoa</taxon>
        <taxon>Ecdysozoa</taxon>
        <taxon>Tardigrada</taxon>
        <taxon>Eutardigrada</taxon>
        <taxon>Parachela</taxon>
        <taxon>Hypsibioidea</taxon>
        <taxon>Ramazzottiidae</taxon>
        <taxon>Ramazzottius</taxon>
    </lineage>
</organism>
<evidence type="ECO:0000256" key="6">
    <source>
        <dbReference type="SAM" id="MobiDB-lite"/>
    </source>
</evidence>
<dbReference type="SMART" id="SM00116">
    <property type="entry name" value="CBS"/>
    <property type="match status" value="4"/>
</dbReference>
<dbReference type="PROSITE" id="PS51371">
    <property type="entry name" value="CBS"/>
    <property type="match status" value="4"/>
</dbReference>
<keyword evidence="3 5" id="KW-0129">CBS domain</keyword>
<dbReference type="InterPro" id="IPR046342">
    <property type="entry name" value="CBS_dom_sf"/>
</dbReference>
<feature type="domain" description="CBS" evidence="7">
    <location>
        <begin position="126"/>
        <end position="184"/>
    </location>
</feature>
<keyword evidence="2" id="KW-0677">Repeat</keyword>
<gene>
    <name evidence="8" type="primary">RvY_17506-1</name>
    <name evidence="8" type="synonym">RvY_17506.1</name>
    <name evidence="8" type="ORF">RvY_17506</name>
</gene>
<dbReference type="InterPro" id="IPR050511">
    <property type="entry name" value="AMPK_gamma/SDS23_families"/>
</dbReference>
<feature type="domain" description="CBS" evidence="7">
    <location>
        <begin position="209"/>
        <end position="270"/>
    </location>
</feature>
<comment type="caution">
    <text evidence="8">The sequence shown here is derived from an EMBL/GenBank/DDBJ whole genome shotgun (WGS) entry which is preliminary data.</text>
</comment>
<feature type="region of interest" description="Disordered" evidence="6">
    <location>
        <begin position="443"/>
        <end position="473"/>
    </location>
</feature>
<dbReference type="PANTHER" id="PTHR13780">
    <property type="entry name" value="AMP-ACTIVATED PROTEIN KINASE, GAMMA REGULATORY SUBUNIT"/>
    <property type="match status" value="1"/>
</dbReference>
<dbReference type="GO" id="GO:0005737">
    <property type="term" value="C:cytoplasm"/>
    <property type="evidence" value="ECO:0007669"/>
    <property type="project" value="TreeGrafter"/>
</dbReference>
<evidence type="ECO:0000256" key="2">
    <source>
        <dbReference type="ARBA" id="ARBA00022737"/>
    </source>
</evidence>
<comment type="subunit">
    <text evidence="4">AMPK is a heterotrimer of an alpha catalytic subunit (PRKAA1 or PRKAA2), a beta (PRKAB1 or PRKAB2) and a gamma non-catalytic subunits (PRKAG1, PRKAG2 or PRKAG3). Interacts with FNIP1 and FNIP2.</text>
</comment>
<feature type="domain" description="CBS" evidence="7">
    <location>
        <begin position="379"/>
        <end position="440"/>
    </location>
</feature>
<dbReference type="PANTHER" id="PTHR13780:SF35">
    <property type="entry name" value="LD22662P"/>
    <property type="match status" value="1"/>
</dbReference>
<evidence type="ECO:0000256" key="3">
    <source>
        <dbReference type="ARBA" id="ARBA00023122"/>
    </source>
</evidence>
<dbReference type="OrthoDB" id="449052at2759"/>
<dbReference type="GO" id="GO:0005634">
    <property type="term" value="C:nucleus"/>
    <property type="evidence" value="ECO:0007669"/>
    <property type="project" value="TreeGrafter"/>
</dbReference>
<feature type="domain" description="CBS" evidence="7">
    <location>
        <begin position="310"/>
        <end position="370"/>
    </location>
</feature>
<sequence length="473" mass="52651">MAGLQKQLNKFASRNKRKYSEPAVLGGGGTRQGHDGDKNLERDRMLSLSAANQLSLKIPHQRSVDGTLSSNSNAMIYRDSDGEVHSFPVSEQILFEEGGVQGDLYRDGLEVFARFMEAHTCYDLIPTSSKLVVFDTQLSVKKAFFALVYNGVRAAPLWDSTKQTFVGMLTVTDFIAILHKYFKSGSVPGKIEELEEHKIQTWRDVLKERQRPFVWINPEASLCDAVRMLVQNKVHRLPVIDSTTGNVLYILTHKRIIKFMMIYLGQWIRLSISDAHETQSMGLVNVNDPDLPLPKILLRTLGELRDQLGSYTNIETINPDTKLIEALSKFVARPVSALPVVDHTGKVVDIYAKFDVINLAAEKTYSNLDVTVQQALQHRNEWFEGVHTCSTKDTLGNVLNMIVKAEVHRLVITDDDNNVVGVISLSDILNFLVLKPAGEMLGDLEESPGSSPTTSLTPSSTPLPVVHITGTPE</sequence>
<evidence type="ECO:0000313" key="9">
    <source>
        <dbReference type="Proteomes" id="UP000186922"/>
    </source>
</evidence>
<dbReference type="STRING" id="947166.A0A1D1W366"/>
<reference evidence="8 9" key="1">
    <citation type="journal article" date="2016" name="Nat. Commun.">
        <title>Extremotolerant tardigrade genome and improved radiotolerance of human cultured cells by tardigrade-unique protein.</title>
        <authorList>
            <person name="Hashimoto T."/>
            <person name="Horikawa D.D."/>
            <person name="Saito Y."/>
            <person name="Kuwahara H."/>
            <person name="Kozuka-Hata H."/>
            <person name="Shin-I T."/>
            <person name="Minakuchi Y."/>
            <person name="Ohishi K."/>
            <person name="Motoyama A."/>
            <person name="Aizu T."/>
            <person name="Enomoto A."/>
            <person name="Kondo K."/>
            <person name="Tanaka S."/>
            <person name="Hara Y."/>
            <person name="Koshikawa S."/>
            <person name="Sagara H."/>
            <person name="Miura T."/>
            <person name="Yokobori S."/>
            <person name="Miyagawa K."/>
            <person name="Suzuki Y."/>
            <person name="Kubo T."/>
            <person name="Oyama M."/>
            <person name="Kohara Y."/>
            <person name="Fujiyama A."/>
            <person name="Arakawa K."/>
            <person name="Katayama T."/>
            <person name="Toyoda A."/>
            <person name="Kunieda T."/>
        </authorList>
    </citation>
    <scope>NUCLEOTIDE SEQUENCE [LARGE SCALE GENOMIC DNA]</scope>
    <source>
        <strain evidence="8 9">YOKOZUNA-1</strain>
    </source>
</reference>
<evidence type="ECO:0000256" key="5">
    <source>
        <dbReference type="PROSITE-ProRule" id="PRU00703"/>
    </source>
</evidence>
<name>A0A1D1W366_RAMVA</name>
<feature type="compositionally biased region" description="Low complexity" evidence="6">
    <location>
        <begin position="447"/>
        <end position="464"/>
    </location>
</feature>
<dbReference type="Proteomes" id="UP000186922">
    <property type="component" value="Unassembled WGS sequence"/>
</dbReference>
<comment type="similarity">
    <text evidence="1">Belongs to the 5'-AMP-activated protein kinase gamma subunit family.</text>
</comment>